<evidence type="ECO:0000313" key="3">
    <source>
        <dbReference type="Proteomes" id="UP000248745"/>
    </source>
</evidence>
<dbReference type="RefSeq" id="WP_110997952.1">
    <property type="nucleotide sequence ID" value="NZ_QKTW01000009.1"/>
</dbReference>
<protein>
    <recommendedName>
        <fullName evidence="1">DUF7674 domain-containing protein</fullName>
    </recommendedName>
</protein>
<name>A0A2W2AEG0_9BACT</name>
<dbReference type="EMBL" id="QKTW01000009">
    <property type="protein sequence ID" value="PZF73855.1"/>
    <property type="molecule type" value="Genomic_DNA"/>
</dbReference>
<gene>
    <name evidence="2" type="ORF">DN068_05805</name>
</gene>
<evidence type="ECO:0000259" key="1">
    <source>
        <dbReference type="Pfam" id="PF24722"/>
    </source>
</evidence>
<sequence length="119" mass="13564">MNQYEVPACIEDELPEIKDELKTVSPVVNVFKTLQCLTGYTRKMIAAHDFKTAKKCFSLAGKIYETGNSVVRNAVENVFVYAFPSMFCRCEETERNRLYALMPMSLYTVYIAQVIKSGI</sequence>
<dbReference type="Proteomes" id="UP000248745">
    <property type="component" value="Unassembled WGS sequence"/>
</dbReference>
<feature type="domain" description="DUF7674" evidence="1">
    <location>
        <begin position="8"/>
        <end position="114"/>
    </location>
</feature>
<proteinExistence type="predicted"/>
<dbReference type="AlphaFoldDB" id="A0A2W2AEG0"/>
<organism evidence="2 3">
    <name type="scientific">Taibaiella soli</name>
    <dbReference type="NCBI Taxonomy" id="1649169"/>
    <lineage>
        <taxon>Bacteria</taxon>
        <taxon>Pseudomonadati</taxon>
        <taxon>Bacteroidota</taxon>
        <taxon>Chitinophagia</taxon>
        <taxon>Chitinophagales</taxon>
        <taxon>Chitinophagaceae</taxon>
        <taxon>Taibaiella</taxon>
    </lineage>
</organism>
<reference evidence="2 3" key="1">
    <citation type="submission" date="2018-06" db="EMBL/GenBank/DDBJ databases">
        <title>Mucibacter soli gen. nov., sp. nov., a new member of the family Chitinophagaceae producing mucin.</title>
        <authorList>
            <person name="Kim M.-K."/>
            <person name="Park S."/>
            <person name="Kim T.-S."/>
            <person name="Joung Y."/>
            <person name="Han J.-H."/>
            <person name="Kim S.B."/>
        </authorList>
    </citation>
    <scope>NUCLEOTIDE SEQUENCE [LARGE SCALE GENOMIC DNA]</scope>
    <source>
        <strain evidence="2 3">R1-15</strain>
    </source>
</reference>
<accession>A0A2W2AEG0</accession>
<evidence type="ECO:0000313" key="2">
    <source>
        <dbReference type="EMBL" id="PZF73855.1"/>
    </source>
</evidence>
<dbReference type="Pfam" id="PF24722">
    <property type="entry name" value="DUF7674"/>
    <property type="match status" value="1"/>
</dbReference>
<comment type="caution">
    <text evidence="2">The sequence shown here is derived from an EMBL/GenBank/DDBJ whole genome shotgun (WGS) entry which is preliminary data.</text>
</comment>
<dbReference type="OrthoDB" id="707611at2"/>
<dbReference type="InterPro" id="IPR056091">
    <property type="entry name" value="DUF7674"/>
</dbReference>
<keyword evidence="3" id="KW-1185">Reference proteome</keyword>